<evidence type="ECO:0000313" key="2">
    <source>
        <dbReference type="EMBL" id="MCC4619973.1"/>
    </source>
</evidence>
<keyword evidence="3" id="KW-1185">Reference proteome</keyword>
<organism evidence="2 3">
    <name type="scientific">Xanthomonas cassavae CFBP 4642</name>
    <dbReference type="NCBI Taxonomy" id="1219375"/>
    <lineage>
        <taxon>Bacteria</taxon>
        <taxon>Pseudomonadati</taxon>
        <taxon>Pseudomonadota</taxon>
        <taxon>Gammaproteobacteria</taxon>
        <taxon>Lysobacterales</taxon>
        <taxon>Lysobacteraceae</taxon>
        <taxon>Xanthomonas</taxon>
    </lineage>
</organism>
<dbReference type="Proteomes" id="UP001199206">
    <property type="component" value="Unassembled WGS sequence"/>
</dbReference>
<dbReference type="EMBL" id="JAJGQJ010000012">
    <property type="protein sequence ID" value="MCC4619973.1"/>
    <property type="molecule type" value="Genomic_DNA"/>
</dbReference>
<reference evidence="2 3" key="1">
    <citation type="submission" date="2021-10" db="EMBL/GenBank/DDBJ databases">
        <title>Genome sequencing of Xanthomonas strains from NCPPB.</title>
        <authorList>
            <person name="Hussein R."/>
            <person name="Harrison J."/>
            <person name="Studholme D.J."/>
            <person name="Vicente J."/>
            <person name="Grant M."/>
        </authorList>
    </citation>
    <scope>NUCLEOTIDE SEQUENCE [LARGE SCALE GENOMIC DNA]</scope>
    <source>
        <strain evidence="2 3">NCPPB 101</strain>
    </source>
</reference>
<sequence length="77" mass="8393">MRAPQALRSSRQAAQRSPVPAIPMRHGDHALQWTTALANLHAQGKMSSPHPRAALWMPCVEESLADACLPCDSLVPR</sequence>
<accession>A0ABS8HCZ2</accession>
<evidence type="ECO:0000256" key="1">
    <source>
        <dbReference type="SAM" id="MobiDB-lite"/>
    </source>
</evidence>
<proteinExistence type="predicted"/>
<evidence type="ECO:0000313" key="3">
    <source>
        <dbReference type="Proteomes" id="UP001199206"/>
    </source>
</evidence>
<feature type="region of interest" description="Disordered" evidence="1">
    <location>
        <begin position="1"/>
        <end position="24"/>
    </location>
</feature>
<dbReference type="RefSeq" id="WP_152527205.1">
    <property type="nucleotide sequence ID" value="NZ_CAWLZN010000001.1"/>
</dbReference>
<name>A0ABS8HCZ2_9XANT</name>
<comment type="caution">
    <text evidence="2">The sequence shown here is derived from an EMBL/GenBank/DDBJ whole genome shotgun (WGS) entry which is preliminary data.</text>
</comment>
<protein>
    <submittedName>
        <fullName evidence="2">Uncharacterized protein</fullName>
    </submittedName>
</protein>
<gene>
    <name evidence="2" type="ORF">LL965_07670</name>
</gene>